<dbReference type="AlphaFoldDB" id="A0A9P8VNK6"/>
<keyword evidence="1" id="KW-0175">Coiled coil</keyword>
<feature type="coiled-coil region" evidence="1">
    <location>
        <begin position="138"/>
        <end position="165"/>
    </location>
</feature>
<evidence type="ECO:0000313" key="3">
    <source>
        <dbReference type="EMBL" id="KAH6867265.1"/>
    </source>
</evidence>
<protein>
    <submittedName>
        <fullName evidence="3">Uncharacterized protein</fullName>
    </submittedName>
</protein>
<name>A0A9P8VNK6_9HYPO</name>
<comment type="caution">
    <text evidence="3">The sequence shown here is derived from an EMBL/GenBank/DDBJ whole genome shotgun (WGS) entry which is preliminary data.</text>
</comment>
<accession>A0A9P8VNK6</accession>
<feature type="region of interest" description="Disordered" evidence="2">
    <location>
        <begin position="1"/>
        <end position="28"/>
    </location>
</feature>
<dbReference type="Proteomes" id="UP000777438">
    <property type="component" value="Unassembled WGS sequence"/>
</dbReference>
<sequence>MAVQLRRLFAASPSGPSPRPSGEDDQRFQENWEKRRGRLEDSTLITGLQTVKKSDSLWSDWVSQLRDWLDAVEAGHQPSASFLIPHNDFGPDLIFALRRKDNTLILCSVQSKLGNVGGSDPVQKSSMSWACVGRWKEVEKRENDHKAAKQELEVLKEDFKVWQEMLKTDTVGQSTNSGSYERFPSFIQKTLKKNEENVKKTGTALKDYSNQGKKLKRLEQKLLGEKWKSQSKLSLLLKAGKLVPLETDKECRPSTGCDEAHEYYSVISREGAEALLGEAFLQLSDVL</sequence>
<evidence type="ECO:0000313" key="4">
    <source>
        <dbReference type="Proteomes" id="UP000777438"/>
    </source>
</evidence>
<dbReference type="OrthoDB" id="5065752at2759"/>
<reference evidence="3 4" key="1">
    <citation type="journal article" date="2021" name="Nat. Commun.">
        <title>Genetic determinants of endophytism in the Arabidopsis root mycobiome.</title>
        <authorList>
            <person name="Mesny F."/>
            <person name="Miyauchi S."/>
            <person name="Thiergart T."/>
            <person name="Pickel B."/>
            <person name="Atanasova L."/>
            <person name="Karlsson M."/>
            <person name="Huettel B."/>
            <person name="Barry K.W."/>
            <person name="Haridas S."/>
            <person name="Chen C."/>
            <person name="Bauer D."/>
            <person name="Andreopoulos W."/>
            <person name="Pangilinan J."/>
            <person name="LaButti K."/>
            <person name="Riley R."/>
            <person name="Lipzen A."/>
            <person name="Clum A."/>
            <person name="Drula E."/>
            <person name="Henrissat B."/>
            <person name="Kohler A."/>
            <person name="Grigoriev I.V."/>
            <person name="Martin F.M."/>
            <person name="Hacquard S."/>
        </authorList>
    </citation>
    <scope>NUCLEOTIDE SEQUENCE [LARGE SCALE GENOMIC DNA]</scope>
    <source>
        <strain evidence="3 4">MPI-CAGE-CH-0241</strain>
    </source>
</reference>
<organism evidence="3 4">
    <name type="scientific">Thelonectria olida</name>
    <dbReference type="NCBI Taxonomy" id="1576542"/>
    <lineage>
        <taxon>Eukaryota</taxon>
        <taxon>Fungi</taxon>
        <taxon>Dikarya</taxon>
        <taxon>Ascomycota</taxon>
        <taxon>Pezizomycotina</taxon>
        <taxon>Sordariomycetes</taxon>
        <taxon>Hypocreomycetidae</taxon>
        <taxon>Hypocreales</taxon>
        <taxon>Nectriaceae</taxon>
        <taxon>Thelonectria</taxon>
    </lineage>
</organism>
<gene>
    <name evidence="3" type="ORF">B0T10DRAFT_467967</name>
</gene>
<proteinExistence type="predicted"/>
<dbReference type="EMBL" id="JAGPYM010000113">
    <property type="protein sequence ID" value="KAH6867265.1"/>
    <property type="molecule type" value="Genomic_DNA"/>
</dbReference>
<keyword evidence="4" id="KW-1185">Reference proteome</keyword>
<evidence type="ECO:0000256" key="2">
    <source>
        <dbReference type="SAM" id="MobiDB-lite"/>
    </source>
</evidence>
<evidence type="ECO:0000256" key="1">
    <source>
        <dbReference type="SAM" id="Coils"/>
    </source>
</evidence>